<dbReference type="GO" id="GO:0003677">
    <property type="term" value="F:DNA binding"/>
    <property type="evidence" value="ECO:0007669"/>
    <property type="project" value="UniProtKB-KW"/>
</dbReference>
<dbReference type="Pfam" id="PF03466">
    <property type="entry name" value="LysR_substrate"/>
    <property type="match status" value="1"/>
</dbReference>
<evidence type="ECO:0000256" key="4">
    <source>
        <dbReference type="ARBA" id="ARBA00023163"/>
    </source>
</evidence>
<dbReference type="Gene3D" id="3.40.190.290">
    <property type="match status" value="1"/>
</dbReference>
<protein>
    <submittedName>
        <fullName evidence="6">LysR family transcriptional regulator</fullName>
    </submittedName>
</protein>
<dbReference type="GO" id="GO:0003700">
    <property type="term" value="F:DNA-binding transcription factor activity"/>
    <property type="evidence" value="ECO:0007669"/>
    <property type="project" value="InterPro"/>
</dbReference>
<keyword evidence="4" id="KW-0804">Transcription</keyword>
<sequence>MIEFSQLYYLITIVDNGFNLTRSSKILHVSQPALSKSISDLEFRQSVKIFNRKKGRIIGLTRIGGKLVKNAREVYSEYEKMMSELQNIASERKGTVKIGIAPVIISTVFCDALVKFIHDNPGIKLKIIEKGAYELQEMLILGKLDIAVLVSPVTFNSIDEHIIYENSVAVWFNKNHRFHKMKGDIPLKEIGKEEIVTLDNSFMVTFQLKKLFVQNNIQPDFFLQTGSWDLILNMCQKTNLIGIIAAPIGGNYVGKNIEHKNIEPFFPWKISLCTLKDIQRNSAINYTKNWFFDYFNMKNSRLHMVESNKHSIFNQAYN</sequence>
<keyword evidence="2" id="KW-0805">Transcription regulation</keyword>
<dbReference type="InterPro" id="IPR005119">
    <property type="entry name" value="LysR_subst-bd"/>
</dbReference>
<dbReference type="RefSeq" id="WP_235810332.1">
    <property type="nucleotide sequence ID" value="NZ_JQAR01000043.1"/>
</dbReference>
<organism evidence="6 7">
    <name type="scientific">Liquorilactobacillus mali</name>
    <dbReference type="NCBI Taxonomy" id="1618"/>
    <lineage>
        <taxon>Bacteria</taxon>
        <taxon>Bacillati</taxon>
        <taxon>Bacillota</taxon>
        <taxon>Bacilli</taxon>
        <taxon>Lactobacillales</taxon>
        <taxon>Lactobacillaceae</taxon>
        <taxon>Liquorilactobacillus</taxon>
    </lineage>
</organism>
<evidence type="ECO:0000256" key="2">
    <source>
        <dbReference type="ARBA" id="ARBA00023015"/>
    </source>
</evidence>
<evidence type="ECO:0000259" key="5">
    <source>
        <dbReference type="PROSITE" id="PS50931"/>
    </source>
</evidence>
<evidence type="ECO:0000313" key="6">
    <source>
        <dbReference type="EMBL" id="KRN26585.1"/>
    </source>
</evidence>
<dbReference type="InterPro" id="IPR050950">
    <property type="entry name" value="HTH-type_LysR_regulators"/>
</dbReference>
<dbReference type="EMBL" id="JQAR01000043">
    <property type="protein sequence ID" value="KRN26585.1"/>
    <property type="molecule type" value="Genomic_DNA"/>
</dbReference>
<dbReference type="SUPFAM" id="SSF53850">
    <property type="entry name" value="Periplasmic binding protein-like II"/>
    <property type="match status" value="1"/>
</dbReference>
<evidence type="ECO:0000313" key="7">
    <source>
        <dbReference type="Proteomes" id="UP000051727"/>
    </source>
</evidence>
<reference evidence="6 7" key="1">
    <citation type="journal article" date="2015" name="Genome Announc.">
        <title>Expanding the biotechnology potential of lactobacilli through comparative genomics of 213 strains and associated genera.</title>
        <authorList>
            <person name="Sun Z."/>
            <person name="Harris H.M."/>
            <person name="McCann A."/>
            <person name="Guo C."/>
            <person name="Argimon S."/>
            <person name="Zhang W."/>
            <person name="Yang X."/>
            <person name="Jeffery I.B."/>
            <person name="Cooney J.C."/>
            <person name="Kagawa T.F."/>
            <person name="Liu W."/>
            <person name="Song Y."/>
            <person name="Salvetti E."/>
            <person name="Wrobel A."/>
            <person name="Rasinkangas P."/>
            <person name="Parkhill J."/>
            <person name="Rea M.C."/>
            <person name="O'Sullivan O."/>
            <person name="Ritari J."/>
            <person name="Douillard F.P."/>
            <person name="Paul Ross R."/>
            <person name="Yang R."/>
            <person name="Briner A.E."/>
            <person name="Felis G.E."/>
            <person name="de Vos W.M."/>
            <person name="Barrangou R."/>
            <person name="Klaenhammer T.R."/>
            <person name="Caufield P.W."/>
            <person name="Cui Y."/>
            <person name="Zhang H."/>
            <person name="O'Toole P.W."/>
        </authorList>
    </citation>
    <scope>NUCLEOTIDE SEQUENCE [LARGE SCALE GENOMIC DNA]</scope>
    <source>
        <strain evidence="6 7">ATCC 27304</strain>
    </source>
</reference>
<dbReference type="SUPFAM" id="SSF46785">
    <property type="entry name" value="Winged helix' DNA-binding domain"/>
    <property type="match status" value="1"/>
</dbReference>
<comment type="caution">
    <text evidence="6">The sequence shown here is derived from an EMBL/GenBank/DDBJ whole genome shotgun (WGS) entry which is preliminary data.</text>
</comment>
<dbReference type="PROSITE" id="PS50931">
    <property type="entry name" value="HTH_LYSR"/>
    <property type="match status" value="1"/>
</dbReference>
<dbReference type="PRINTS" id="PR00039">
    <property type="entry name" value="HTHLYSR"/>
</dbReference>
<dbReference type="Pfam" id="PF00126">
    <property type="entry name" value="HTH_1"/>
    <property type="match status" value="1"/>
</dbReference>
<keyword evidence="3" id="KW-0238">DNA-binding</keyword>
<dbReference type="PANTHER" id="PTHR30419">
    <property type="entry name" value="HTH-TYPE TRANSCRIPTIONAL REGULATOR YBHD"/>
    <property type="match status" value="1"/>
</dbReference>
<gene>
    <name evidence="6" type="ORF">IV36_GL001825</name>
</gene>
<dbReference type="Proteomes" id="UP000051727">
    <property type="component" value="Unassembled WGS sequence"/>
</dbReference>
<dbReference type="PATRIC" id="fig|1618.3.peg.1858"/>
<dbReference type="GO" id="GO:0005829">
    <property type="term" value="C:cytosol"/>
    <property type="evidence" value="ECO:0007669"/>
    <property type="project" value="TreeGrafter"/>
</dbReference>
<accession>A0A0R2FDJ4</accession>
<dbReference type="InterPro" id="IPR036388">
    <property type="entry name" value="WH-like_DNA-bd_sf"/>
</dbReference>
<proteinExistence type="inferred from homology"/>
<comment type="similarity">
    <text evidence="1">Belongs to the LysR transcriptional regulatory family.</text>
</comment>
<dbReference type="Gene3D" id="1.10.10.10">
    <property type="entry name" value="Winged helix-like DNA-binding domain superfamily/Winged helix DNA-binding domain"/>
    <property type="match status" value="1"/>
</dbReference>
<evidence type="ECO:0000256" key="3">
    <source>
        <dbReference type="ARBA" id="ARBA00023125"/>
    </source>
</evidence>
<dbReference type="STRING" id="1618.IV36_GL001825"/>
<evidence type="ECO:0000256" key="1">
    <source>
        <dbReference type="ARBA" id="ARBA00009437"/>
    </source>
</evidence>
<dbReference type="AlphaFoldDB" id="A0A0R2FDJ4"/>
<dbReference type="PANTHER" id="PTHR30419:SF8">
    <property type="entry name" value="NITROGEN ASSIMILATION TRANSCRIPTIONAL ACTIVATOR-RELATED"/>
    <property type="match status" value="1"/>
</dbReference>
<dbReference type="InterPro" id="IPR000847">
    <property type="entry name" value="LysR_HTH_N"/>
</dbReference>
<dbReference type="InterPro" id="IPR036390">
    <property type="entry name" value="WH_DNA-bd_sf"/>
</dbReference>
<dbReference type="CDD" id="cd05466">
    <property type="entry name" value="PBP2_LTTR_substrate"/>
    <property type="match status" value="1"/>
</dbReference>
<feature type="domain" description="HTH lysR-type" evidence="5">
    <location>
        <begin position="2"/>
        <end position="60"/>
    </location>
</feature>
<name>A0A0R2FDJ4_9LACO</name>